<protein>
    <recommendedName>
        <fullName evidence="3">Sulfotransferase</fullName>
    </recommendedName>
</protein>
<dbReference type="Pfam" id="PF17784">
    <property type="entry name" value="Sulfotransfer_4"/>
    <property type="match status" value="1"/>
</dbReference>
<dbReference type="EMBL" id="FN653308">
    <property type="protein sequence ID" value="CBY14584.1"/>
    <property type="molecule type" value="Genomic_DNA"/>
</dbReference>
<reference evidence="1" key="1">
    <citation type="journal article" date="2010" name="Science">
        <title>Plasticity of animal genome architecture unmasked by rapid evolution of a pelagic tunicate.</title>
        <authorList>
            <person name="Denoeud F."/>
            <person name="Henriet S."/>
            <person name="Mungpakdee S."/>
            <person name="Aury J.M."/>
            <person name="Da Silva C."/>
            <person name="Brinkmann H."/>
            <person name="Mikhaleva J."/>
            <person name="Olsen L.C."/>
            <person name="Jubin C."/>
            <person name="Canestro C."/>
            <person name="Bouquet J.M."/>
            <person name="Danks G."/>
            <person name="Poulain J."/>
            <person name="Campsteijn C."/>
            <person name="Adamski M."/>
            <person name="Cross I."/>
            <person name="Yadetie F."/>
            <person name="Muffato M."/>
            <person name="Louis A."/>
            <person name="Butcher S."/>
            <person name="Tsagkogeorga G."/>
            <person name="Konrad A."/>
            <person name="Singh S."/>
            <person name="Jensen M.F."/>
            <person name="Cong E.H."/>
            <person name="Eikeseth-Otteraa H."/>
            <person name="Noel B."/>
            <person name="Anthouard V."/>
            <person name="Porcel B.M."/>
            <person name="Kachouri-Lafond R."/>
            <person name="Nishino A."/>
            <person name="Ugolini M."/>
            <person name="Chourrout P."/>
            <person name="Nishida H."/>
            <person name="Aasland R."/>
            <person name="Huzurbazar S."/>
            <person name="Westhof E."/>
            <person name="Delsuc F."/>
            <person name="Lehrach H."/>
            <person name="Reinhardt R."/>
            <person name="Weissenbach J."/>
            <person name="Roy S.W."/>
            <person name="Artiguenave F."/>
            <person name="Postlethwait J.H."/>
            <person name="Manak J.R."/>
            <person name="Thompson E.M."/>
            <person name="Jaillon O."/>
            <person name="Du Pasquier L."/>
            <person name="Boudinot P."/>
            <person name="Liberles D.A."/>
            <person name="Volff J.N."/>
            <person name="Philippe H."/>
            <person name="Lenhard B."/>
            <person name="Roest Crollius H."/>
            <person name="Wincker P."/>
            <person name="Chourrout D."/>
        </authorList>
    </citation>
    <scope>NUCLEOTIDE SEQUENCE [LARGE SCALE GENOMIC DNA]</scope>
</reference>
<evidence type="ECO:0000313" key="1">
    <source>
        <dbReference type="EMBL" id="CBY14584.1"/>
    </source>
</evidence>
<evidence type="ECO:0000313" key="2">
    <source>
        <dbReference type="Proteomes" id="UP000001307"/>
    </source>
</evidence>
<dbReference type="AlphaFoldDB" id="E4XY56"/>
<evidence type="ECO:0008006" key="3">
    <source>
        <dbReference type="Google" id="ProtNLM"/>
    </source>
</evidence>
<dbReference type="InterPro" id="IPR027417">
    <property type="entry name" value="P-loop_NTPase"/>
</dbReference>
<sequence>MEVIGAGLGRTGTSSIQKALEILGLGPCYHMNENFAHNHGELWNNVEEAKTISAREAALRVIFDEKGYKSSADYPACSFYEDLLRMNPKAKVLLSVRDKPEDWYKSVHSTIFVRQTGGNVPLHQKIFPFGLHEWVLKPIPWLPDANSDKLGKIIMRMFLGKPHDFSQKGLEHAYSEWNEHVIDKVPMSQLLVFNVKQGWEPLCEFLNKPIPNEPFPNTNKNEDVDAESISKEVITLGSVAVFYGGLATLGFLAYKYDLKGVISRAF</sequence>
<dbReference type="PANTHER" id="PTHR36978">
    <property type="entry name" value="P-LOOP CONTAINING NUCLEOTIDE TRIPHOSPHATE HYDROLASE"/>
    <property type="match status" value="1"/>
</dbReference>
<dbReference type="SUPFAM" id="SSF52540">
    <property type="entry name" value="P-loop containing nucleoside triphosphate hydrolases"/>
    <property type="match status" value="1"/>
</dbReference>
<dbReference type="InParanoid" id="E4XY56"/>
<dbReference type="PANTHER" id="PTHR36978:SF4">
    <property type="entry name" value="P-LOOP CONTAINING NUCLEOSIDE TRIPHOSPHATE HYDROLASE PROTEIN"/>
    <property type="match status" value="1"/>
</dbReference>
<dbReference type="InterPro" id="IPR040632">
    <property type="entry name" value="Sulfotransfer_4"/>
</dbReference>
<dbReference type="OrthoDB" id="272681at2759"/>
<dbReference type="Proteomes" id="UP000001307">
    <property type="component" value="Unassembled WGS sequence"/>
</dbReference>
<name>E4XY56_OIKDI</name>
<organism evidence="1">
    <name type="scientific">Oikopleura dioica</name>
    <name type="common">Tunicate</name>
    <dbReference type="NCBI Taxonomy" id="34765"/>
    <lineage>
        <taxon>Eukaryota</taxon>
        <taxon>Metazoa</taxon>
        <taxon>Chordata</taxon>
        <taxon>Tunicata</taxon>
        <taxon>Appendicularia</taxon>
        <taxon>Copelata</taxon>
        <taxon>Oikopleuridae</taxon>
        <taxon>Oikopleura</taxon>
    </lineage>
</organism>
<keyword evidence="2" id="KW-1185">Reference proteome</keyword>
<accession>E4XY56</accession>
<proteinExistence type="predicted"/>
<gene>
    <name evidence="1" type="ORF">GSOID_T00007616001</name>
</gene>
<dbReference type="Gene3D" id="3.40.50.300">
    <property type="entry name" value="P-loop containing nucleotide triphosphate hydrolases"/>
    <property type="match status" value="1"/>
</dbReference>